<organism evidence="2 3">
    <name type="scientific">Microbacterium limosum</name>
    <dbReference type="NCBI Taxonomy" id="3079935"/>
    <lineage>
        <taxon>Bacteria</taxon>
        <taxon>Bacillati</taxon>
        <taxon>Actinomycetota</taxon>
        <taxon>Actinomycetes</taxon>
        <taxon>Micrococcales</taxon>
        <taxon>Microbacteriaceae</taxon>
        <taxon>Microbacterium</taxon>
    </lineage>
</organism>
<gene>
    <name evidence="2" type="ORF">RYJ27_02225</name>
</gene>
<evidence type="ECO:0000313" key="2">
    <source>
        <dbReference type="EMBL" id="WOQ70066.1"/>
    </source>
</evidence>
<reference evidence="2 3" key="1">
    <citation type="submission" date="2023-10" db="EMBL/GenBank/DDBJ databases">
        <title>Y20.</title>
        <authorList>
            <person name="Zhang G."/>
            <person name="Ding Y."/>
        </authorList>
    </citation>
    <scope>NUCLEOTIDE SEQUENCE [LARGE SCALE GENOMIC DNA]</scope>
    <source>
        <strain evidence="2 3">Y20</strain>
    </source>
</reference>
<evidence type="ECO:0000256" key="1">
    <source>
        <dbReference type="SAM" id="MobiDB-lite"/>
    </source>
</evidence>
<dbReference type="AlphaFoldDB" id="A0AAU0MIK0"/>
<sequence length="190" mass="19888">MTVPTPAQIAARVAPRRGAAAAARSTPGGRRISRKAAQQIQELATTPADVDAAIAHPHSTERTHQDNGTLYVQGDLGVIVPDDDRTLIVGLVRVDPDTGPLRRGRRAGGGPARRMPTTATEIEQSLHAHGFQTLPTRGGHRKATHPAHPGVVITVPLTRPGVSGDMIPWKDLSHGTSCRASGLVAGVVSC</sequence>
<accession>A0AAU0MIK0</accession>
<dbReference type="RefSeq" id="WP_330171160.1">
    <property type="nucleotide sequence ID" value="NZ_CP137080.1"/>
</dbReference>
<dbReference type="EMBL" id="CP137080">
    <property type="protein sequence ID" value="WOQ70066.1"/>
    <property type="molecule type" value="Genomic_DNA"/>
</dbReference>
<dbReference type="Proteomes" id="UP001329313">
    <property type="component" value="Chromosome"/>
</dbReference>
<feature type="region of interest" description="Disordered" evidence="1">
    <location>
        <begin position="12"/>
        <end position="33"/>
    </location>
</feature>
<dbReference type="KEGG" id="mliy:RYJ27_02225"/>
<keyword evidence="3" id="KW-1185">Reference proteome</keyword>
<proteinExistence type="predicted"/>
<protein>
    <submittedName>
        <fullName evidence="2">Uncharacterized protein</fullName>
    </submittedName>
</protein>
<name>A0AAU0MIK0_9MICO</name>
<evidence type="ECO:0000313" key="3">
    <source>
        <dbReference type="Proteomes" id="UP001329313"/>
    </source>
</evidence>
<feature type="compositionally biased region" description="Low complexity" evidence="1">
    <location>
        <begin position="12"/>
        <end position="30"/>
    </location>
</feature>